<dbReference type="AlphaFoldDB" id="A0A1H1HWV9"/>
<dbReference type="PANTHER" id="PTHR30466">
    <property type="entry name" value="FLAVIN REDUCTASE"/>
    <property type="match status" value="1"/>
</dbReference>
<reference evidence="3 4" key="1">
    <citation type="submission" date="2016-10" db="EMBL/GenBank/DDBJ databases">
        <authorList>
            <person name="de Groot N.N."/>
        </authorList>
    </citation>
    <scope>NUCLEOTIDE SEQUENCE [LARGE SCALE GENOMIC DNA]</scope>
    <source>
        <strain evidence="3 4">DSM 20117</strain>
    </source>
</reference>
<dbReference type="STRING" id="37928.SAMN04489742_4746"/>
<dbReference type="Gene3D" id="2.30.110.10">
    <property type="entry name" value="Electron Transport, Fmn-binding Protein, Chain A"/>
    <property type="match status" value="1"/>
</dbReference>
<dbReference type="Proteomes" id="UP000181917">
    <property type="component" value="Unassembled WGS sequence"/>
</dbReference>
<dbReference type="InterPro" id="IPR012349">
    <property type="entry name" value="Split_barrel_FMN-bd"/>
</dbReference>
<dbReference type="Pfam" id="PF01613">
    <property type="entry name" value="Flavin_Reduct"/>
    <property type="match status" value="1"/>
</dbReference>
<evidence type="ECO:0000259" key="2">
    <source>
        <dbReference type="SMART" id="SM00903"/>
    </source>
</evidence>
<accession>A0A1H1HWV9</accession>
<name>A0A1H1HWV9_9MICC</name>
<proteinExistence type="predicted"/>
<dbReference type="EMBL" id="FNKH01000003">
    <property type="protein sequence ID" value="SDR29914.1"/>
    <property type="molecule type" value="Genomic_DNA"/>
</dbReference>
<evidence type="ECO:0000313" key="4">
    <source>
        <dbReference type="Proteomes" id="UP000181917"/>
    </source>
</evidence>
<dbReference type="PANTHER" id="PTHR30466:SF1">
    <property type="entry name" value="FMN REDUCTASE (NADH) RUTF"/>
    <property type="match status" value="1"/>
</dbReference>
<dbReference type="GO" id="GO:0042602">
    <property type="term" value="F:riboflavin reductase (NADPH) activity"/>
    <property type="evidence" value="ECO:0007669"/>
    <property type="project" value="TreeGrafter"/>
</dbReference>
<feature type="domain" description="Flavin reductase like" evidence="2">
    <location>
        <begin position="22"/>
        <end position="166"/>
    </location>
</feature>
<dbReference type="GO" id="GO:0010181">
    <property type="term" value="F:FMN binding"/>
    <property type="evidence" value="ECO:0007669"/>
    <property type="project" value="InterPro"/>
</dbReference>
<keyword evidence="1" id="KW-0560">Oxidoreductase</keyword>
<dbReference type="InterPro" id="IPR002563">
    <property type="entry name" value="Flavin_Rdtase-like_dom"/>
</dbReference>
<sequence length="170" mass="18069">MTLVSDTTHKRNLDPGAFRAAMADLPAAVSIVTTVAEDGTPHGATVSAVSSLSMTPPLVLVCLDAASDTLAALTVGRSFLIHVTADGQQETALAFAKKGPEKFKNTHWTFSDSGQPRLADSSMVLDCVVSDLLPGGDHTIVIGHINGIEHFEKRRPIIYHRRRMLASPAA</sequence>
<dbReference type="SUPFAM" id="SSF50475">
    <property type="entry name" value="FMN-binding split barrel"/>
    <property type="match status" value="1"/>
</dbReference>
<dbReference type="SMART" id="SM00903">
    <property type="entry name" value="Flavin_Reduct"/>
    <property type="match status" value="1"/>
</dbReference>
<evidence type="ECO:0000313" key="3">
    <source>
        <dbReference type="EMBL" id="SDR29914.1"/>
    </source>
</evidence>
<keyword evidence="4" id="KW-1185">Reference proteome</keyword>
<dbReference type="RefSeq" id="WP_083340042.1">
    <property type="nucleotide sequence ID" value="NZ_CP018865.1"/>
</dbReference>
<dbReference type="OrthoDB" id="3503791at2"/>
<protein>
    <submittedName>
        <fullName evidence="3">NADH-FMN oxidoreductase RutF, flavin reductase (DIM6/NTAB) family</fullName>
    </submittedName>
</protein>
<gene>
    <name evidence="3" type="ORF">SAMN04489742_4746</name>
</gene>
<dbReference type="InterPro" id="IPR050268">
    <property type="entry name" value="NADH-dep_flavin_reductase"/>
</dbReference>
<evidence type="ECO:0000256" key="1">
    <source>
        <dbReference type="ARBA" id="ARBA00023002"/>
    </source>
</evidence>
<organism evidence="3 4">
    <name type="scientific">Crystallibacter crystallopoietes</name>
    <dbReference type="NCBI Taxonomy" id="37928"/>
    <lineage>
        <taxon>Bacteria</taxon>
        <taxon>Bacillati</taxon>
        <taxon>Actinomycetota</taxon>
        <taxon>Actinomycetes</taxon>
        <taxon>Micrococcales</taxon>
        <taxon>Micrococcaceae</taxon>
        <taxon>Crystallibacter</taxon>
    </lineage>
</organism>